<feature type="non-terminal residue" evidence="2">
    <location>
        <position position="1"/>
    </location>
</feature>
<dbReference type="PANTHER" id="PTHR32108">
    <property type="entry name" value="DNA-DIRECTED RNA POLYMERASE SUBUNIT ALPHA"/>
    <property type="match status" value="1"/>
</dbReference>
<dbReference type="Proteomes" id="UP000257109">
    <property type="component" value="Unassembled WGS sequence"/>
</dbReference>
<proteinExistence type="predicted"/>
<feature type="region of interest" description="Disordered" evidence="1">
    <location>
        <begin position="108"/>
        <end position="137"/>
    </location>
</feature>
<dbReference type="OrthoDB" id="1418540at2759"/>
<comment type="caution">
    <text evidence="2">The sequence shown here is derived from an EMBL/GenBank/DDBJ whole genome shotgun (WGS) entry which is preliminary data.</text>
</comment>
<evidence type="ECO:0000313" key="3">
    <source>
        <dbReference type="Proteomes" id="UP000257109"/>
    </source>
</evidence>
<organism evidence="2 3">
    <name type="scientific">Mucuna pruriens</name>
    <name type="common">Velvet bean</name>
    <name type="synonym">Dolichos pruriens</name>
    <dbReference type="NCBI Taxonomy" id="157652"/>
    <lineage>
        <taxon>Eukaryota</taxon>
        <taxon>Viridiplantae</taxon>
        <taxon>Streptophyta</taxon>
        <taxon>Embryophyta</taxon>
        <taxon>Tracheophyta</taxon>
        <taxon>Spermatophyta</taxon>
        <taxon>Magnoliopsida</taxon>
        <taxon>eudicotyledons</taxon>
        <taxon>Gunneridae</taxon>
        <taxon>Pentapetalae</taxon>
        <taxon>rosids</taxon>
        <taxon>fabids</taxon>
        <taxon>Fabales</taxon>
        <taxon>Fabaceae</taxon>
        <taxon>Papilionoideae</taxon>
        <taxon>50 kb inversion clade</taxon>
        <taxon>NPAAA clade</taxon>
        <taxon>indigoferoid/millettioid clade</taxon>
        <taxon>Phaseoleae</taxon>
        <taxon>Mucuna</taxon>
    </lineage>
</organism>
<protein>
    <submittedName>
        <fullName evidence="2">Uncharacterized protein</fullName>
    </submittedName>
</protein>
<dbReference type="PANTHER" id="PTHR32108:SF9">
    <property type="entry name" value="REVERSE TRANSCRIPTASE RNASE H-LIKE DOMAIN-CONTAINING PROTEIN"/>
    <property type="match status" value="1"/>
</dbReference>
<evidence type="ECO:0000313" key="2">
    <source>
        <dbReference type="EMBL" id="RDY12082.1"/>
    </source>
</evidence>
<name>A0A371IAL6_MUCPR</name>
<reference evidence="2" key="1">
    <citation type="submission" date="2018-05" db="EMBL/GenBank/DDBJ databases">
        <title>Draft genome of Mucuna pruriens seed.</title>
        <authorList>
            <person name="Nnadi N.E."/>
            <person name="Vos R."/>
            <person name="Hasami M.H."/>
            <person name="Devisetty U.K."/>
            <person name="Aguiy J.C."/>
        </authorList>
    </citation>
    <scope>NUCLEOTIDE SEQUENCE [LARGE SCALE GENOMIC DNA]</scope>
    <source>
        <tissue evidence="2">Seed</tissue>
    </source>
</reference>
<dbReference type="AlphaFoldDB" id="A0A371IAL6"/>
<dbReference type="EMBL" id="QJKJ01000531">
    <property type="protein sequence ID" value="RDY12082.1"/>
    <property type="molecule type" value="Genomic_DNA"/>
</dbReference>
<keyword evidence="3" id="KW-1185">Reference proteome</keyword>
<accession>A0A371IAL6</accession>
<sequence>MTYTKLLPQLLEQKLVEAMPLKPLSPPYPRSYDPNTRCDYHGGAVSHTTERCWRLKHKVEDLLDGILLGFQDQWPNVQNNPLPAHRAMVVNRVPIDWREPDGSTKAVAIQENLGRSGLSYTGPVKKKGPGQKTQGMQ</sequence>
<gene>
    <name evidence="2" type="ORF">CR513_03167</name>
</gene>
<evidence type="ECO:0000256" key="1">
    <source>
        <dbReference type="SAM" id="MobiDB-lite"/>
    </source>
</evidence>